<protein>
    <recommendedName>
        <fullName evidence="5">Zn(2)-C6 fungal-type domain-containing protein</fullName>
    </recommendedName>
</protein>
<dbReference type="Pfam" id="PF00172">
    <property type="entry name" value="Zn_clus"/>
    <property type="match status" value="1"/>
</dbReference>
<reference evidence="6 7" key="1">
    <citation type="journal article" date="2014" name="PLoS Genet.">
        <title>Analysis of the Phlebiopsis gigantea genome, transcriptome and secretome provides insight into its pioneer colonization strategies of wood.</title>
        <authorList>
            <person name="Hori C."/>
            <person name="Ishida T."/>
            <person name="Igarashi K."/>
            <person name="Samejima M."/>
            <person name="Suzuki H."/>
            <person name="Master E."/>
            <person name="Ferreira P."/>
            <person name="Ruiz-Duenas F.J."/>
            <person name="Held B."/>
            <person name="Canessa P."/>
            <person name="Larrondo L.F."/>
            <person name="Schmoll M."/>
            <person name="Druzhinina I.S."/>
            <person name="Kubicek C.P."/>
            <person name="Gaskell J.A."/>
            <person name="Kersten P."/>
            <person name="St John F."/>
            <person name="Glasner J."/>
            <person name="Sabat G."/>
            <person name="Splinter BonDurant S."/>
            <person name="Syed K."/>
            <person name="Yadav J."/>
            <person name="Mgbeahuruike A.C."/>
            <person name="Kovalchuk A."/>
            <person name="Asiegbu F.O."/>
            <person name="Lackner G."/>
            <person name="Hoffmeister D."/>
            <person name="Rencoret J."/>
            <person name="Gutierrez A."/>
            <person name="Sun H."/>
            <person name="Lindquist E."/>
            <person name="Barry K."/>
            <person name="Riley R."/>
            <person name="Grigoriev I.V."/>
            <person name="Henrissat B."/>
            <person name="Kues U."/>
            <person name="Berka R.M."/>
            <person name="Martinez A.T."/>
            <person name="Covert S.F."/>
            <person name="Blanchette R.A."/>
            <person name="Cullen D."/>
        </authorList>
    </citation>
    <scope>NUCLEOTIDE SEQUENCE [LARGE SCALE GENOMIC DNA]</scope>
    <source>
        <strain evidence="6 7">11061_1 CR5-6</strain>
    </source>
</reference>
<evidence type="ECO:0000259" key="5">
    <source>
        <dbReference type="PROSITE" id="PS50048"/>
    </source>
</evidence>
<feature type="compositionally biased region" description="Basic and acidic residues" evidence="4">
    <location>
        <begin position="126"/>
        <end position="142"/>
    </location>
</feature>
<dbReference type="PROSITE" id="PS00463">
    <property type="entry name" value="ZN2_CY6_FUNGAL_1"/>
    <property type="match status" value="1"/>
</dbReference>
<organism evidence="6 7">
    <name type="scientific">Phlebiopsis gigantea (strain 11061_1 CR5-6)</name>
    <name type="common">White-rot fungus</name>
    <name type="synonym">Peniophora gigantea</name>
    <dbReference type="NCBI Taxonomy" id="745531"/>
    <lineage>
        <taxon>Eukaryota</taxon>
        <taxon>Fungi</taxon>
        <taxon>Dikarya</taxon>
        <taxon>Basidiomycota</taxon>
        <taxon>Agaricomycotina</taxon>
        <taxon>Agaricomycetes</taxon>
        <taxon>Polyporales</taxon>
        <taxon>Phanerochaetaceae</taxon>
        <taxon>Phlebiopsis</taxon>
    </lineage>
</organism>
<proteinExistence type="predicted"/>
<dbReference type="SMART" id="SM00906">
    <property type="entry name" value="Fungal_trans"/>
    <property type="match status" value="1"/>
</dbReference>
<sequence>MPIPALSYEMVKQNPHTPQPGAEPPTGARRKVDDDDAGSGRALKKARTRVSYSCGECHRRKQKCDRQIPCSHCIARKVPELCQPYTPGKSDQDLAARLNRVEQIIQAALPQHWSATHSGLPSDTNGTERNRSSSPDDDRASQGEDEDVSAGIYESGSWFGTSASGSVAAPAMLEKLSHMVESPLTGDVDTRRKAISVDQLPPDIFQEDTKSLLPMSVSTPAENLKALVQECGVAPHKISELLHELPPRNFAEKLVDLYFTASNWTRYPVSEKNFRAGCNSLYNEGAAINPNEFRFLPLLFVILAIAVRVAPEHLGGDARTRRLTSSRYYWCSRRSLLIAAAIHTDCLELVLTRLLSARFLLFDRKMTECWSQLGAAVRTAQALGLHRDCGGLRLDPYQIEQRRRIWSYLYHADRSYALVLGRPMAIQDEYTSTLPPSNVDDENNLIVRGPLPINQPTQMTYIILRHTLSSIMGRMVHHFQKLNSSRHYAEVLALDDELSKFIQSLPPFYSLDPDTSLDETHFYIPAHRYLLVTEILFVRITLHRPYLLRRLGSDKYLRSRNICFDCAMQDFRIRRRFLNTGAIKDVRDPVTSAYREFQAAMIAGIYLVLHPKGKDAETMHQVVEGFIADHDLDQDNTTKRELKIIQFLRVKGQLSAKGSPRPDDAQIPLTSSPQSVHERPHTDAQLLLQLSSPRGFPLNGPQVAGPQFANGTSGAAVSSPPTPQYPTPPYGASSTHPAVHNIMRSDSQSQSAGGSPSNEDETAAQSLLDQWCNVFTGAPTLEGMSGNQGMPWATPGVEWHGQGAMSSSVSPIVGTSTNPVPPDSDSLDWNYWESLINQIRSGPVA</sequence>
<keyword evidence="3" id="KW-0539">Nucleus</keyword>
<evidence type="ECO:0000256" key="4">
    <source>
        <dbReference type="SAM" id="MobiDB-lite"/>
    </source>
</evidence>
<gene>
    <name evidence="6" type="ORF">PHLGIDRAFT_22320</name>
</gene>
<dbReference type="Gene3D" id="4.10.240.10">
    <property type="entry name" value="Zn(2)-C6 fungal-type DNA-binding domain"/>
    <property type="match status" value="1"/>
</dbReference>
<dbReference type="PANTHER" id="PTHR31001:SF87">
    <property type="entry name" value="COL-21"/>
    <property type="match status" value="1"/>
</dbReference>
<dbReference type="EMBL" id="KN840455">
    <property type="protein sequence ID" value="KIP10398.1"/>
    <property type="molecule type" value="Genomic_DNA"/>
</dbReference>
<feature type="region of interest" description="Disordered" evidence="4">
    <location>
        <begin position="655"/>
        <end position="737"/>
    </location>
</feature>
<dbReference type="CDD" id="cd00067">
    <property type="entry name" value="GAL4"/>
    <property type="match status" value="1"/>
</dbReference>
<accession>A0A0C3PSN6</accession>
<dbReference type="PANTHER" id="PTHR31001">
    <property type="entry name" value="UNCHARACTERIZED TRANSCRIPTIONAL REGULATORY PROTEIN"/>
    <property type="match status" value="1"/>
</dbReference>
<name>A0A0C3PSN6_PHLG1</name>
<feature type="region of interest" description="Disordered" evidence="4">
    <location>
        <begin position="109"/>
        <end position="147"/>
    </location>
</feature>
<dbReference type="GO" id="GO:0008270">
    <property type="term" value="F:zinc ion binding"/>
    <property type="evidence" value="ECO:0007669"/>
    <property type="project" value="InterPro"/>
</dbReference>
<feature type="region of interest" description="Disordered" evidence="4">
    <location>
        <begin position="1"/>
        <end position="45"/>
    </location>
</feature>
<dbReference type="InterPro" id="IPR050613">
    <property type="entry name" value="Sec_Metabolite_Reg"/>
</dbReference>
<dbReference type="AlphaFoldDB" id="A0A0C3PSN6"/>
<comment type="subcellular location">
    <subcellularLocation>
        <location evidence="1">Nucleus</location>
    </subcellularLocation>
</comment>
<feature type="compositionally biased region" description="Polar residues" evidence="4">
    <location>
        <begin position="113"/>
        <end position="125"/>
    </location>
</feature>
<dbReference type="OrthoDB" id="4934715at2759"/>
<dbReference type="InterPro" id="IPR001138">
    <property type="entry name" value="Zn2Cys6_DnaBD"/>
</dbReference>
<dbReference type="SUPFAM" id="SSF57701">
    <property type="entry name" value="Zn2/Cys6 DNA-binding domain"/>
    <property type="match status" value="1"/>
</dbReference>
<dbReference type="Pfam" id="PF04082">
    <property type="entry name" value="Fungal_trans"/>
    <property type="match status" value="1"/>
</dbReference>
<dbReference type="STRING" id="745531.A0A0C3PSN6"/>
<dbReference type="Proteomes" id="UP000053257">
    <property type="component" value="Unassembled WGS sequence"/>
</dbReference>
<dbReference type="GO" id="GO:0005634">
    <property type="term" value="C:nucleus"/>
    <property type="evidence" value="ECO:0007669"/>
    <property type="project" value="UniProtKB-SubCell"/>
</dbReference>
<keyword evidence="2" id="KW-0479">Metal-binding</keyword>
<dbReference type="InterPro" id="IPR036864">
    <property type="entry name" value="Zn2-C6_fun-type_DNA-bd_sf"/>
</dbReference>
<feature type="domain" description="Zn(2)-C6 fungal-type" evidence="5">
    <location>
        <begin position="53"/>
        <end position="82"/>
    </location>
</feature>
<dbReference type="HOGENOM" id="CLU_007574_1_0_1"/>
<dbReference type="CDD" id="cd12148">
    <property type="entry name" value="fungal_TF_MHR"/>
    <property type="match status" value="1"/>
</dbReference>
<evidence type="ECO:0000256" key="3">
    <source>
        <dbReference type="ARBA" id="ARBA00023242"/>
    </source>
</evidence>
<evidence type="ECO:0000256" key="1">
    <source>
        <dbReference type="ARBA" id="ARBA00004123"/>
    </source>
</evidence>
<evidence type="ECO:0000313" key="6">
    <source>
        <dbReference type="EMBL" id="KIP10398.1"/>
    </source>
</evidence>
<evidence type="ECO:0000256" key="2">
    <source>
        <dbReference type="ARBA" id="ARBA00022723"/>
    </source>
</evidence>
<dbReference type="InterPro" id="IPR007219">
    <property type="entry name" value="XnlR_reg_dom"/>
</dbReference>
<feature type="compositionally biased region" description="Pro residues" evidence="4">
    <location>
        <begin position="720"/>
        <end position="729"/>
    </location>
</feature>
<dbReference type="SMART" id="SM00066">
    <property type="entry name" value="GAL4"/>
    <property type="match status" value="1"/>
</dbReference>
<dbReference type="GO" id="GO:0003677">
    <property type="term" value="F:DNA binding"/>
    <property type="evidence" value="ECO:0007669"/>
    <property type="project" value="InterPro"/>
</dbReference>
<dbReference type="GO" id="GO:0000981">
    <property type="term" value="F:DNA-binding transcription factor activity, RNA polymerase II-specific"/>
    <property type="evidence" value="ECO:0007669"/>
    <property type="project" value="InterPro"/>
</dbReference>
<dbReference type="PROSITE" id="PS50048">
    <property type="entry name" value="ZN2_CY6_FUNGAL_2"/>
    <property type="match status" value="1"/>
</dbReference>
<evidence type="ECO:0000313" key="7">
    <source>
        <dbReference type="Proteomes" id="UP000053257"/>
    </source>
</evidence>
<dbReference type="GO" id="GO:0006351">
    <property type="term" value="P:DNA-templated transcription"/>
    <property type="evidence" value="ECO:0007669"/>
    <property type="project" value="InterPro"/>
</dbReference>
<keyword evidence="7" id="KW-1185">Reference proteome</keyword>